<dbReference type="CDD" id="cd00427">
    <property type="entry name" value="Ribosomal_L29_HIP"/>
    <property type="match status" value="1"/>
</dbReference>
<comment type="caution">
    <text evidence="6">The sequence shown here is derived from an EMBL/GenBank/DDBJ whole genome shotgun (WGS) entry which is preliminary data.</text>
</comment>
<dbReference type="Pfam" id="PF00831">
    <property type="entry name" value="Ribosomal_L29"/>
    <property type="match status" value="1"/>
</dbReference>
<dbReference type="InterPro" id="IPR001854">
    <property type="entry name" value="Ribosomal_uL29"/>
</dbReference>
<evidence type="ECO:0000256" key="2">
    <source>
        <dbReference type="ARBA" id="ARBA00022980"/>
    </source>
</evidence>
<dbReference type="PANTHER" id="PTHR10916:SF0">
    <property type="entry name" value="LARGE RIBOSOMAL SUBUNIT PROTEIN UL29C"/>
    <property type="match status" value="1"/>
</dbReference>
<dbReference type="PROSITE" id="PS00579">
    <property type="entry name" value="RIBOSOMAL_L29"/>
    <property type="match status" value="1"/>
</dbReference>
<dbReference type="GO" id="GO:0022625">
    <property type="term" value="C:cytosolic large ribosomal subunit"/>
    <property type="evidence" value="ECO:0007669"/>
    <property type="project" value="TreeGrafter"/>
</dbReference>
<dbReference type="Proteomes" id="UP000028401">
    <property type="component" value="Unassembled WGS sequence"/>
</dbReference>
<dbReference type="GO" id="GO:0003735">
    <property type="term" value="F:structural constituent of ribosome"/>
    <property type="evidence" value="ECO:0007669"/>
    <property type="project" value="InterPro"/>
</dbReference>
<dbReference type="HAMAP" id="MF_00374">
    <property type="entry name" value="Ribosomal_uL29"/>
    <property type="match status" value="1"/>
</dbReference>
<keyword evidence="2 5" id="KW-0689">Ribosomal protein</keyword>
<keyword evidence="3 5" id="KW-0687">Ribonucleoprotein</keyword>
<name>A0A084AE26_LACLC</name>
<protein>
    <recommendedName>
        <fullName evidence="4 5">Large ribosomal subunit protein uL29</fullName>
    </recommendedName>
</protein>
<evidence type="ECO:0000256" key="4">
    <source>
        <dbReference type="ARBA" id="ARBA00035204"/>
    </source>
</evidence>
<evidence type="ECO:0000256" key="1">
    <source>
        <dbReference type="ARBA" id="ARBA00009254"/>
    </source>
</evidence>
<comment type="similarity">
    <text evidence="1 5">Belongs to the universal ribosomal protein uL29 family.</text>
</comment>
<proteinExistence type="inferred from homology"/>
<dbReference type="InterPro" id="IPR050063">
    <property type="entry name" value="Ribosomal_protein_uL29"/>
</dbReference>
<evidence type="ECO:0000256" key="3">
    <source>
        <dbReference type="ARBA" id="ARBA00023274"/>
    </source>
</evidence>
<dbReference type="NCBIfam" id="TIGR00012">
    <property type="entry name" value="L29"/>
    <property type="match status" value="1"/>
</dbReference>
<gene>
    <name evidence="5" type="primary">rpmC</name>
    <name evidence="6" type="ORF">U725_00331</name>
</gene>
<dbReference type="RefSeq" id="WP_003129957.1">
    <property type="nucleotide sequence ID" value="NZ_AZSI01000007.1"/>
</dbReference>
<accession>A0A084AE26</accession>
<dbReference type="PATRIC" id="fig|1415168.3.peg.346"/>
<dbReference type="GO" id="GO:0006412">
    <property type="term" value="P:translation"/>
    <property type="evidence" value="ECO:0007669"/>
    <property type="project" value="UniProtKB-UniRule"/>
</dbReference>
<dbReference type="SUPFAM" id="SSF46561">
    <property type="entry name" value="Ribosomal protein L29 (L29p)"/>
    <property type="match status" value="1"/>
</dbReference>
<evidence type="ECO:0000313" key="7">
    <source>
        <dbReference type="Proteomes" id="UP000028401"/>
    </source>
</evidence>
<evidence type="ECO:0000313" key="6">
    <source>
        <dbReference type="EMBL" id="KEY63555.1"/>
    </source>
</evidence>
<dbReference type="PANTHER" id="PTHR10916">
    <property type="entry name" value="60S RIBOSOMAL PROTEIN L35/50S RIBOSOMAL PROTEIN L29"/>
    <property type="match status" value="1"/>
</dbReference>
<dbReference type="EMBL" id="AZSI01000007">
    <property type="protein sequence ID" value="KEY63555.1"/>
    <property type="molecule type" value="Genomic_DNA"/>
</dbReference>
<dbReference type="AlphaFoldDB" id="A0A084AE26"/>
<organism evidence="6 7">
    <name type="scientific">Lactococcus cremoris subsp. cremoris GE214</name>
    <dbReference type="NCBI Taxonomy" id="1415168"/>
    <lineage>
        <taxon>Bacteria</taxon>
        <taxon>Bacillati</taxon>
        <taxon>Bacillota</taxon>
        <taxon>Bacilli</taxon>
        <taxon>Lactobacillales</taxon>
        <taxon>Streptococcaceae</taxon>
        <taxon>Lactococcus</taxon>
        <taxon>Lactococcus cremoris subsp. cremoris</taxon>
    </lineage>
</organism>
<reference evidence="6 7" key="1">
    <citation type="submission" date="2014-06" db="EMBL/GenBank/DDBJ databases">
        <title>Draft genome sequence of the putrescine producing strain Lactococcus lactis subsp cremoris GE214.</title>
        <authorList>
            <person name="Ladero V."/>
            <person name="Linares D.M."/>
            <person name="del Rio B."/>
            <person name="Mayo B."/>
            <person name="Martin M.C."/>
            <person name="Fernandez M."/>
            <person name="Alvarez M.A."/>
        </authorList>
    </citation>
    <scope>NUCLEOTIDE SEQUENCE [LARGE SCALE GENOMIC DNA]</scope>
    <source>
        <strain evidence="6 7">GE214</strain>
    </source>
</reference>
<dbReference type="FunFam" id="1.10.287.310:FF:000001">
    <property type="entry name" value="50S ribosomal protein L29"/>
    <property type="match status" value="1"/>
</dbReference>
<dbReference type="SMR" id="A0A084AE26"/>
<dbReference type="Gene3D" id="1.10.287.310">
    <property type="match status" value="1"/>
</dbReference>
<dbReference type="InterPro" id="IPR018254">
    <property type="entry name" value="Ribosomal_uL29_CS"/>
</dbReference>
<dbReference type="GeneID" id="61110419"/>
<dbReference type="InterPro" id="IPR036049">
    <property type="entry name" value="Ribosomal_uL29_sf"/>
</dbReference>
<sequence>MKLSETKSLLKDLRALSVEELTTREAELKKELFDLRFQAAAGRLENTAKLDEVKKTIARVKTVQAELNK</sequence>
<evidence type="ECO:0000256" key="5">
    <source>
        <dbReference type="HAMAP-Rule" id="MF_00374"/>
    </source>
</evidence>
<dbReference type="GeneID" id="89634438"/>